<protein>
    <recommendedName>
        <fullName evidence="4">Zinc finger CHC2-type domain-containing protein</fullName>
    </recommendedName>
</protein>
<reference evidence="5 6" key="1">
    <citation type="submission" date="2024-04" db="EMBL/GenBank/DDBJ databases">
        <title>Defined microbial consortia suppress multidrug-resistant proinflammatory Enterobacteriaceae via ecological control.</title>
        <authorList>
            <person name="Furuichi M."/>
            <person name="Kawaguchi T."/>
            <person name="Pust M."/>
            <person name="Yasuma K."/>
            <person name="Plichta D."/>
            <person name="Hasegawa N."/>
            <person name="Ohya T."/>
            <person name="Bhattarai S."/>
            <person name="Sasajima S."/>
            <person name="Aoto Y."/>
            <person name="Tuganbaev T."/>
            <person name="Yaginuma M."/>
            <person name="Ueda M."/>
            <person name="Okahashi N."/>
            <person name="Amafuji K."/>
            <person name="Kiridooshi Y."/>
            <person name="Sugita K."/>
            <person name="Strazar M."/>
            <person name="Skelly A."/>
            <person name="Suda W."/>
            <person name="Hattori M."/>
            <person name="Nakamoto N."/>
            <person name="Caballero S."/>
            <person name="Norman J."/>
            <person name="Olle B."/>
            <person name="Tanoue T."/>
            <person name="Arita M."/>
            <person name="Bucci V."/>
            <person name="Atarashi K."/>
            <person name="Xavier R."/>
            <person name="Honda K."/>
        </authorList>
    </citation>
    <scope>NUCLEOTIDE SEQUENCE [LARGE SCALE GENOMIC DNA]</scope>
    <source>
        <strain evidence="6">f13</strain>
    </source>
</reference>
<keyword evidence="2" id="KW-0863">Zinc-finger</keyword>
<comment type="caution">
    <text evidence="5">The sequence shown here is derived from an EMBL/GenBank/DDBJ whole genome shotgun (WGS) entry which is preliminary data.</text>
</comment>
<dbReference type="Proteomes" id="UP001600894">
    <property type="component" value="Unassembled WGS sequence"/>
</dbReference>
<evidence type="ECO:0000256" key="2">
    <source>
        <dbReference type="ARBA" id="ARBA00022771"/>
    </source>
</evidence>
<dbReference type="SUPFAM" id="SSF57783">
    <property type="entry name" value="Zinc beta-ribbon"/>
    <property type="match status" value="1"/>
</dbReference>
<dbReference type="SMART" id="SM00400">
    <property type="entry name" value="ZnF_CHCC"/>
    <property type="match status" value="1"/>
</dbReference>
<dbReference type="InterPro" id="IPR036977">
    <property type="entry name" value="DNA_primase_Znf_CHC2"/>
</dbReference>
<dbReference type="EMBL" id="BAABXL010000001">
    <property type="protein sequence ID" value="GAA6267807.1"/>
    <property type="molecule type" value="Genomic_DNA"/>
</dbReference>
<dbReference type="PANTHER" id="PTHR30313">
    <property type="entry name" value="DNA PRIMASE"/>
    <property type="match status" value="1"/>
</dbReference>
<dbReference type="PANTHER" id="PTHR30313:SF2">
    <property type="entry name" value="DNA PRIMASE"/>
    <property type="match status" value="1"/>
</dbReference>
<dbReference type="Pfam" id="PF01807">
    <property type="entry name" value="Zn_ribbon_DnaG"/>
    <property type="match status" value="1"/>
</dbReference>
<accession>A0ABQ0AUU3</accession>
<dbReference type="InterPro" id="IPR002694">
    <property type="entry name" value="Znf_CHC2"/>
</dbReference>
<evidence type="ECO:0000313" key="6">
    <source>
        <dbReference type="Proteomes" id="UP001600894"/>
    </source>
</evidence>
<evidence type="ECO:0000256" key="1">
    <source>
        <dbReference type="ARBA" id="ARBA00022723"/>
    </source>
</evidence>
<evidence type="ECO:0000259" key="4">
    <source>
        <dbReference type="SMART" id="SM00400"/>
    </source>
</evidence>
<evidence type="ECO:0000313" key="5">
    <source>
        <dbReference type="EMBL" id="GAA6267807.1"/>
    </source>
</evidence>
<keyword evidence="3" id="KW-0862">Zinc</keyword>
<evidence type="ECO:0000256" key="3">
    <source>
        <dbReference type="ARBA" id="ARBA00022833"/>
    </source>
</evidence>
<name>A0ABQ0AUU3_9FIRM</name>
<keyword evidence="1" id="KW-0479">Metal-binding</keyword>
<proteinExistence type="predicted"/>
<dbReference type="Gene3D" id="3.90.580.10">
    <property type="entry name" value="Zinc finger, CHC2-type domain"/>
    <property type="match status" value="1"/>
</dbReference>
<gene>
    <name evidence="5" type="ORF">F130042H8_08670</name>
</gene>
<dbReference type="InterPro" id="IPR050219">
    <property type="entry name" value="DnaG_primase"/>
</dbReference>
<feature type="domain" description="Zinc finger CHC2-type" evidence="4">
    <location>
        <begin position="31"/>
        <end position="80"/>
    </location>
</feature>
<dbReference type="RefSeq" id="WP_390469360.1">
    <property type="nucleotide sequence ID" value="NZ_BAABXL010000001.1"/>
</dbReference>
<organism evidence="5 6">
    <name type="scientific">Enterocloster alcoholdehydrogenati</name>
    <dbReference type="NCBI Taxonomy" id="2547410"/>
    <lineage>
        <taxon>Bacteria</taxon>
        <taxon>Bacillati</taxon>
        <taxon>Bacillota</taxon>
        <taxon>Clostridia</taxon>
        <taxon>Lachnospirales</taxon>
        <taxon>Lachnospiraceae</taxon>
        <taxon>Enterocloster</taxon>
    </lineage>
</organism>
<keyword evidence="6" id="KW-1185">Reference proteome</keyword>
<sequence length="177" mass="20996">MDCSEIKNTYSMRDIVERYGFHPNRAGFISCPFHQGDRTPSLKVYEKDYHCHACGANGDIFTFVQEIEGVSFKEAFLSLGGTYRPCSRIASQRRREQIKREREEQREAEREKTAWKWSRLGEVCRTLRMLDRLIPGMEPYSEVWEAAVSLRERNRYYYEILAFGTKQEQEEMRNRDG</sequence>